<dbReference type="InterPro" id="IPR014848">
    <property type="entry name" value="Rgp1"/>
</dbReference>
<dbReference type="PANTHER" id="PTHR12507">
    <property type="entry name" value="REDUCED GROWTH PHENOTYPE 1 RGP1, YEAST -RELATED"/>
    <property type="match status" value="1"/>
</dbReference>
<dbReference type="EMBL" id="LSRQ01001405">
    <property type="protein sequence ID" value="OAY77972.1"/>
    <property type="molecule type" value="Genomic_DNA"/>
</dbReference>
<dbReference type="AlphaFoldDB" id="A0A199VLC2"/>
<evidence type="ECO:0000256" key="2">
    <source>
        <dbReference type="SAM" id="Phobius"/>
    </source>
</evidence>
<dbReference type="Proteomes" id="UP000092600">
    <property type="component" value="Unassembled WGS sequence"/>
</dbReference>
<protein>
    <submittedName>
        <fullName evidence="3">Uncharacterized protein</fullName>
    </submittedName>
</protein>
<feature type="region of interest" description="Disordered" evidence="1">
    <location>
        <begin position="169"/>
        <end position="191"/>
    </location>
</feature>
<feature type="non-terminal residue" evidence="3">
    <location>
        <position position="1"/>
    </location>
</feature>
<comment type="caution">
    <text evidence="3">The sequence shown here is derived from an EMBL/GenBank/DDBJ whole genome shotgun (WGS) entry which is preliminary data.</text>
</comment>
<accession>A0A199VLC2</accession>
<organism evidence="3 4">
    <name type="scientific">Ananas comosus</name>
    <name type="common">Pineapple</name>
    <name type="synonym">Ananas ananas</name>
    <dbReference type="NCBI Taxonomy" id="4615"/>
    <lineage>
        <taxon>Eukaryota</taxon>
        <taxon>Viridiplantae</taxon>
        <taxon>Streptophyta</taxon>
        <taxon>Embryophyta</taxon>
        <taxon>Tracheophyta</taxon>
        <taxon>Spermatophyta</taxon>
        <taxon>Magnoliopsida</taxon>
        <taxon>Liliopsida</taxon>
        <taxon>Poales</taxon>
        <taxon>Bromeliaceae</taxon>
        <taxon>Bromelioideae</taxon>
        <taxon>Ananas</taxon>
    </lineage>
</organism>
<reference evidence="3 4" key="1">
    <citation type="journal article" date="2016" name="DNA Res.">
        <title>The draft genome of MD-2 pineapple using hybrid error correction of long reads.</title>
        <authorList>
            <person name="Redwan R.M."/>
            <person name="Saidin A."/>
            <person name="Kumar S.V."/>
        </authorList>
    </citation>
    <scope>NUCLEOTIDE SEQUENCE [LARGE SCALE GENOMIC DNA]</scope>
    <source>
        <strain evidence="4">cv. MD2</strain>
        <tissue evidence="3">Leaf</tissue>
    </source>
</reference>
<keyword evidence="2" id="KW-1133">Transmembrane helix</keyword>
<feature type="transmembrane region" description="Helical" evidence="2">
    <location>
        <begin position="115"/>
        <end position="139"/>
    </location>
</feature>
<proteinExistence type="predicted"/>
<keyword evidence="2" id="KW-0472">Membrane</keyword>
<name>A0A199VLC2_ANACO</name>
<sequence length="297" mass="33529">VHSEHHEVVADLLQTSFLFSIPIDGPTTFSTSKISVQWYLRFEFFTTPEDLDLRRYEHPLLIEQREKGDWVLPISVYAPPLHSVCARQSEYRVPTKIKHGPRMDIDNPIVHNISAIFNLSVFLTGTTGLLVFAADVGVMRRRRPHRPRRDGDRLRLCHAGLHIPSRRLAPDDMTATAGGSSSSGSGSGGGSGGSVVVALRRRLPFGGLGFGDPVVLVLLRRVRRRQLLRPCLQSRLRLLRVGLCRLHRPLPRLHLLLIYKFLGRDEDVRTWRGMARSMHGFEIEVTRVGDTCEDPLT</sequence>
<keyword evidence="2" id="KW-0812">Transmembrane</keyword>
<evidence type="ECO:0000313" key="4">
    <source>
        <dbReference type="Proteomes" id="UP000092600"/>
    </source>
</evidence>
<gene>
    <name evidence="3" type="ORF">ACMD2_23188</name>
</gene>
<evidence type="ECO:0000313" key="3">
    <source>
        <dbReference type="EMBL" id="OAY77972.1"/>
    </source>
</evidence>
<evidence type="ECO:0000256" key="1">
    <source>
        <dbReference type="SAM" id="MobiDB-lite"/>
    </source>
</evidence>
<dbReference type="STRING" id="4615.A0A199VLC2"/>